<evidence type="ECO:0000256" key="7">
    <source>
        <dbReference type="SAM" id="Phobius"/>
    </source>
</evidence>
<keyword evidence="3 7" id="KW-0812">Transmembrane</keyword>
<dbReference type="PANTHER" id="PTHR42718:SF9">
    <property type="entry name" value="MAJOR FACILITATOR SUPERFAMILY MULTIDRUG TRANSPORTER MFSC"/>
    <property type="match status" value="1"/>
</dbReference>
<dbReference type="InterPro" id="IPR011701">
    <property type="entry name" value="MFS"/>
</dbReference>
<evidence type="ECO:0000313" key="10">
    <source>
        <dbReference type="Proteomes" id="UP000261758"/>
    </source>
</evidence>
<feature type="domain" description="Major facilitator superfamily (MFS) profile" evidence="8">
    <location>
        <begin position="30"/>
        <end position="462"/>
    </location>
</feature>
<dbReference type="GO" id="GO:0022857">
    <property type="term" value="F:transmembrane transporter activity"/>
    <property type="evidence" value="ECO:0007669"/>
    <property type="project" value="InterPro"/>
</dbReference>
<dbReference type="PANTHER" id="PTHR42718">
    <property type="entry name" value="MAJOR FACILITATOR SUPERFAMILY MULTIDRUG TRANSPORTER MFSC"/>
    <property type="match status" value="1"/>
</dbReference>
<accession>A0AAD0SGL5</accession>
<dbReference type="Proteomes" id="UP000261758">
    <property type="component" value="Plasmid unnamed"/>
</dbReference>
<evidence type="ECO:0000259" key="8">
    <source>
        <dbReference type="PROSITE" id="PS50850"/>
    </source>
</evidence>
<evidence type="ECO:0000256" key="5">
    <source>
        <dbReference type="ARBA" id="ARBA00023136"/>
    </source>
</evidence>
<dbReference type="EMBL" id="CP022760">
    <property type="protein sequence ID" value="AXV83992.1"/>
    <property type="molecule type" value="Genomic_DNA"/>
</dbReference>
<keyword evidence="9" id="KW-0614">Plasmid</keyword>
<organism evidence="9 10">
    <name type="scientific">Ralstonia solanacearum</name>
    <name type="common">Pseudomonas solanacearum</name>
    <dbReference type="NCBI Taxonomy" id="305"/>
    <lineage>
        <taxon>Bacteria</taxon>
        <taxon>Pseudomonadati</taxon>
        <taxon>Pseudomonadota</taxon>
        <taxon>Betaproteobacteria</taxon>
        <taxon>Burkholderiales</taxon>
        <taxon>Burkholderiaceae</taxon>
        <taxon>Ralstonia</taxon>
        <taxon>Ralstonia solanacearum species complex</taxon>
    </lineage>
</organism>
<evidence type="ECO:0000256" key="3">
    <source>
        <dbReference type="ARBA" id="ARBA00022692"/>
    </source>
</evidence>
<feature type="transmembrane region" description="Helical" evidence="7">
    <location>
        <begin position="312"/>
        <end position="334"/>
    </location>
</feature>
<dbReference type="Gene3D" id="1.20.1250.20">
    <property type="entry name" value="MFS general substrate transporter like domains"/>
    <property type="match status" value="1"/>
</dbReference>
<keyword evidence="4 7" id="KW-1133">Transmembrane helix</keyword>
<feature type="transmembrane region" description="Helical" evidence="7">
    <location>
        <begin position="31"/>
        <end position="56"/>
    </location>
</feature>
<name>A0AAD0SGL5_RALSL</name>
<protein>
    <submittedName>
        <fullName evidence="9">MFS transporter</fullName>
    </submittedName>
</protein>
<feature type="transmembrane region" description="Helical" evidence="7">
    <location>
        <begin position="371"/>
        <end position="397"/>
    </location>
</feature>
<gene>
    <name evidence="9" type="ORF">CJO77_20835</name>
</gene>
<dbReference type="Pfam" id="PF07690">
    <property type="entry name" value="MFS_1"/>
    <property type="match status" value="1"/>
</dbReference>
<feature type="transmembrane region" description="Helical" evidence="7">
    <location>
        <begin position="182"/>
        <end position="200"/>
    </location>
</feature>
<dbReference type="InterPro" id="IPR036259">
    <property type="entry name" value="MFS_trans_sf"/>
</dbReference>
<feature type="transmembrane region" description="Helical" evidence="7">
    <location>
        <begin position="283"/>
        <end position="306"/>
    </location>
</feature>
<evidence type="ECO:0000256" key="2">
    <source>
        <dbReference type="ARBA" id="ARBA00022448"/>
    </source>
</evidence>
<dbReference type="SUPFAM" id="SSF103473">
    <property type="entry name" value="MFS general substrate transporter"/>
    <property type="match status" value="1"/>
</dbReference>
<feature type="transmembrane region" description="Helical" evidence="7">
    <location>
        <begin position="68"/>
        <end position="87"/>
    </location>
</feature>
<dbReference type="RefSeq" id="WP_118870448.1">
    <property type="nucleotide sequence ID" value="NZ_CP022760.1"/>
</dbReference>
<dbReference type="GO" id="GO:0016020">
    <property type="term" value="C:membrane"/>
    <property type="evidence" value="ECO:0007669"/>
    <property type="project" value="UniProtKB-SubCell"/>
</dbReference>
<dbReference type="CDD" id="cd17321">
    <property type="entry name" value="MFS_MMR_MDR_like"/>
    <property type="match status" value="1"/>
</dbReference>
<dbReference type="Gene3D" id="1.20.1720.10">
    <property type="entry name" value="Multidrug resistance protein D"/>
    <property type="match status" value="1"/>
</dbReference>
<geneLocation type="plasmid" evidence="9 10">
    <name>unnamed</name>
</geneLocation>
<feature type="transmembrane region" description="Helical" evidence="7">
    <location>
        <begin position="418"/>
        <end position="437"/>
    </location>
</feature>
<feature type="transmembrane region" description="Helical" evidence="7">
    <location>
        <begin position="99"/>
        <end position="119"/>
    </location>
</feature>
<feature type="transmembrane region" description="Helical" evidence="7">
    <location>
        <begin position="245"/>
        <end position="262"/>
    </location>
</feature>
<feature type="transmembrane region" description="Helical" evidence="7">
    <location>
        <begin position="443"/>
        <end position="460"/>
    </location>
</feature>
<dbReference type="InterPro" id="IPR020846">
    <property type="entry name" value="MFS_dom"/>
</dbReference>
<evidence type="ECO:0000313" key="9">
    <source>
        <dbReference type="EMBL" id="AXV83992.1"/>
    </source>
</evidence>
<feature type="transmembrane region" description="Helical" evidence="7">
    <location>
        <begin position="154"/>
        <end position="176"/>
    </location>
</feature>
<feature type="region of interest" description="Disordered" evidence="6">
    <location>
        <begin position="1"/>
        <end position="24"/>
    </location>
</feature>
<reference evidence="9 10" key="1">
    <citation type="submission" date="2017-08" db="EMBL/GenBank/DDBJ databases">
        <title>Genome sequences of Ralstonia solanacearum Species Complex (RSSC) isolated from Potato bacterial wilts in Korea.</title>
        <authorList>
            <person name="Cho H."/>
            <person name="Song E.-S."/>
            <person name="Lee Y.K."/>
            <person name="Lee S."/>
            <person name="Lee S.-W."/>
            <person name="Jo A."/>
            <person name="Kim J.-G."/>
            <person name="Hwang I."/>
        </authorList>
    </citation>
    <scope>NUCLEOTIDE SEQUENCE [LARGE SCALE GENOMIC DNA]</scope>
    <source>
        <strain evidence="9 10">T98</strain>
        <plasmid evidence="9 10">unnamed</plasmid>
    </source>
</reference>
<evidence type="ECO:0000256" key="6">
    <source>
        <dbReference type="SAM" id="MobiDB-lite"/>
    </source>
</evidence>
<evidence type="ECO:0000256" key="4">
    <source>
        <dbReference type="ARBA" id="ARBA00022989"/>
    </source>
</evidence>
<comment type="subcellular location">
    <subcellularLocation>
        <location evidence="1">Membrane</location>
        <topology evidence="1">Multi-pass membrane protein</topology>
    </subcellularLocation>
</comment>
<feature type="transmembrane region" description="Helical" evidence="7">
    <location>
        <begin position="346"/>
        <end position="365"/>
    </location>
</feature>
<dbReference type="PROSITE" id="PS50850">
    <property type="entry name" value="MFS"/>
    <property type="match status" value="1"/>
</dbReference>
<sequence>MSDNAATSIGLHDTSGDTSTRQGPGRARATLIAALLGFFVITLDAVVVNVALPTIGRDLQAGVTGLQWVIDGYTLLFAALLLSAGAFTDRIGARRAFGLGLVVFIIASVACGLAPTLGLLVTARILQGSGAAVMMPSSMALIRQAYPEPASRAHAVAIWAMGGAVAASSGPVLGGLLTLLSWRWIFLINLPIGVATLIILKRVQASPRREAPFDLLGQITAILAMGALTYGAIEAGAIGLSAPPVPAAFAVAAIALLTFLTSQRRTAHPLVPPDVLRSRNARIAMAIGFAFMVGYFGLPFVMSLYLQQHRGLSAFATGAAFLPMMLIGLALTPFSARLAARLSPRVVIAAGLMSMSLGLFALSLLPESAAIWQICALTILVGIAGPLVAPPVTAVLLASVPASLAGTASGVFNTSRQVGGALAVAVFGALVAQSQTFMAGMRASLMLAAGVALATAIASLQL</sequence>
<evidence type="ECO:0000256" key="1">
    <source>
        <dbReference type="ARBA" id="ARBA00004141"/>
    </source>
</evidence>
<keyword evidence="2" id="KW-0813">Transport</keyword>
<keyword evidence="5 7" id="KW-0472">Membrane</keyword>
<proteinExistence type="predicted"/>
<dbReference type="AlphaFoldDB" id="A0AAD0SGL5"/>
<feature type="transmembrane region" description="Helical" evidence="7">
    <location>
        <begin position="212"/>
        <end position="233"/>
    </location>
</feature>